<dbReference type="PANTHER" id="PTHR31302">
    <property type="entry name" value="TRANSMEMBRANE PROTEIN WITH METALLOPHOSPHOESTERASE DOMAIN-RELATED"/>
    <property type="match status" value="1"/>
</dbReference>
<organism evidence="2 3">
    <name type="scientific">Protaetiibacter mangrovi</name>
    <dbReference type="NCBI Taxonomy" id="2970926"/>
    <lineage>
        <taxon>Bacteria</taxon>
        <taxon>Bacillati</taxon>
        <taxon>Actinomycetota</taxon>
        <taxon>Actinomycetes</taxon>
        <taxon>Micrococcales</taxon>
        <taxon>Microbacteriaceae</taxon>
        <taxon>Protaetiibacter</taxon>
    </lineage>
</organism>
<feature type="domain" description="Calcineurin-like phosphoesterase" evidence="1">
    <location>
        <begin position="52"/>
        <end position="249"/>
    </location>
</feature>
<accession>A0ABT1ZFV6</accession>
<dbReference type="PANTHER" id="PTHR31302:SF20">
    <property type="entry name" value="CONSERVED PROTEIN"/>
    <property type="match status" value="1"/>
</dbReference>
<dbReference type="InterPro" id="IPR004843">
    <property type="entry name" value="Calcineurin-like_PHP"/>
</dbReference>
<name>A0ABT1ZFV6_9MICO</name>
<protein>
    <submittedName>
        <fullName evidence="2">Metallophosphoesterase</fullName>
    </submittedName>
</protein>
<dbReference type="InterPro" id="IPR051158">
    <property type="entry name" value="Metallophosphoesterase_sf"/>
</dbReference>
<evidence type="ECO:0000259" key="1">
    <source>
        <dbReference type="Pfam" id="PF00149"/>
    </source>
</evidence>
<dbReference type="Proteomes" id="UP001205337">
    <property type="component" value="Unassembled WGS sequence"/>
</dbReference>
<evidence type="ECO:0000313" key="2">
    <source>
        <dbReference type="EMBL" id="MCS0499582.1"/>
    </source>
</evidence>
<dbReference type="Pfam" id="PF00149">
    <property type="entry name" value="Metallophos"/>
    <property type="match status" value="1"/>
</dbReference>
<reference evidence="2 3" key="1">
    <citation type="submission" date="2022-08" db="EMBL/GenBank/DDBJ databases">
        <authorList>
            <person name="Li F."/>
        </authorList>
    </citation>
    <scope>NUCLEOTIDE SEQUENCE [LARGE SCALE GENOMIC DNA]</scope>
    <source>
        <strain evidence="2 3">10F1B-8-1</strain>
    </source>
</reference>
<proteinExistence type="predicted"/>
<comment type="caution">
    <text evidence="2">The sequence shown here is derived from an EMBL/GenBank/DDBJ whole genome shotgun (WGS) entry which is preliminary data.</text>
</comment>
<gene>
    <name evidence="2" type="ORF">NUH29_08465</name>
</gene>
<dbReference type="Gene3D" id="3.60.21.10">
    <property type="match status" value="1"/>
</dbReference>
<sequence length="328" mass="35447">MTPTGRAAAGALGATAAAGLATLAWGVFVERNRFTVRHETLAVLEPDARPITILHLSDLHMAPWQRAKQDFVRSLAVYEPDLVIDTGDNLGHRDGIDGVRRALEPFGDAAGVFAHGSNDYFGPVLKNPFGYFFENGHGRPKTEPDLDTAELDRFLGEGLGWLDLNNRVHAIELNGTRLEFMGTGDAHRGWDRLGALPGAVEEMRENVEWSTGEPRQVLTLGVTHAPYRRVLDAFVSQGADLIFAGHTHGGQVRIPGRPALVTNCDIPREQAQGLSVWRAGARSAFLEVSAGLGTSIYAPVRFACPPEAVVLTLTPVSLDRTGSDIGYP</sequence>
<dbReference type="InterPro" id="IPR029052">
    <property type="entry name" value="Metallo-depent_PP-like"/>
</dbReference>
<dbReference type="RefSeq" id="WP_258798637.1">
    <property type="nucleotide sequence ID" value="NZ_JANTHX010000007.1"/>
</dbReference>
<dbReference type="SUPFAM" id="SSF56300">
    <property type="entry name" value="Metallo-dependent phosphatases"/>
    <property type="match status" value="1"/>
</dbReference>
<evidence type="ECO:0000313" key="3">
    <source>
        <dbReference type="Proteomes" id="UP001205337"/>
    </source>
</evidence>
<keyword evidence="3" id="KW-1185">Reference proteome</keyword>
<dbReference type="EMBL" id="JANTHX010000007">
    <property type="protein sequence ID" value="MCS0499582.1"/>
    <property type="molecule type" value="Genomic_DNA"/>
</dbReference>